<sequence length="281" mass="29023">MFKRFGACVVAASFTTATLLEDIGLGNLEARRPISPRQKTLANATCRANYSTNLWSSCAQVLSEFNLTLALFQQINPGIGDDCCHFHPGHVYCIAAVTGTATPISTNGMCGAQQHWTSTCIGSQWGDCCGVGGYCGTGEDYCGPGNCQEGTCDGAPIPYSTDGLCGTQNGYTDCPAKFGLCCSEYGYCGNGTDFCGSGCQGGDCAASTTTSTPVSTPTPSPGSVSRDGTCGYHAQLTCKDSTYGHCCSAAGYCGSDTYHCEDILGCQSAYGTCTITGYAAN</sequence>
<feature type="domain" description="Chitin-binding type-1" evidence="4">
    <location>
        <begin position="227"/>
        <end position="275"/>
    </location>
</feature>
<keyword evidence="2 3" id="KW-1015">Disulfide bond</keyword>
<dbReference type="Gene3D" id="3.10.350.10">
    <property type="entry name" value="LysM domain"/>
    <property type="match status" value="1"/>
</dbReference>
<dbReference type="PROSITE" id="PS50941">
    <property type="entry name" value="CHIT_BIND_I_2"/>
    <property type="match status" value="3"/>
</dbReference>
<protein>
    <recommendedName>
        <fullName evidence="4">Chitin-binding type-1 domain-containing protein</fullName>
    </recommendedName>
</protein>
<evidence type="ECO:0000313" key="5">
    <source>
        <dbReference type="EMBL" id="KAK2074977.1"/>
    </source>
</evidence>
<feature type="disulfide bond" evidence="3">
    <location>
        <begin position="181"/>
        <end position="195"/>
    </location>
</feature>
<dbReference type="SUPFAM" id="SSF57016">
    <property type="entry name" value="Plant lectins/antimicrobial peptides"/>
    <property type="match status" value="3"/>
</dbReference>
<evidence type="ECO:0000256" key="1">
    <source>
        <dbReference type="ARBA" id="ARBA00022669"/>
    </source>
</evidence>
<dbReference type="InterPro" id="IPR036779">
    <property type="entry name" value="LysM_dom_sf"/>
</dbReference>
<organism evidence="5 6">
    <name type="scientific">Phyllachora maydis</name>
    <dbReference type="NCBI Taxonomy" id="1825666"/>
    <lineage>
        <taxon>Eukaryota</taxon>
        <taxon>Fungi</taxon>
        <taxon>Dikarya</taxon>
        <taxon>Ascomycota</taxon>
        <taxon>Pezizomycotina</taxon>
        <taxon>Sordariomycetes</taxon>
        <taxon>Sordariomycetidae</taxon>
        <taxon>Phyllachorales</taxon>
        <taxon>Phyllachoraceae</taxon>
        <taxon>Phyllachora</taxon>
    </lineage>
</organism>
<proteinExistence type="predicted"/>
<dbReference type="Proteomes" id="UP001217918">
    <property type="component" value="Unassembled WGS sequence"/>
</dbReference>
<comment type="caution">
    <text evidence="5">The sequence shown here is derived from an EMBL/GenBank/DDBJ whole genome shotgun (WGS) entry which is preliminary data.</text>
</comment>
<evidence type="ECO:0000256" key="2">
    <source>
        <dbReference type="ARBA" id="ARBA00023157"/>
    </source>
</evidence>
<evidence type="ECO:0000256" key="3">
    <source>
        <dbReference type="PROSITE-ProRule" id="PRU00261"/>
    </source>
</evidence>
<dbReference type="PANTHER" id="PTHR47849">
    <property type="entry name" value="CHITIN-BINDING LECTIN 1"/>
    <property type="match status" value="1"/>
</dbReference>
<dbReference type="AlphaFoldDB" id="A0AAD9IE17"/>
<dbReference type="EMBL" id="JAQQPM010000009">
    <property type="protein sequence ID" value="KAK2074977.1"/>
    <property type="molecule type" value="Genomic_DNA"/>
</dbReference>
<feature type="disulfide bond" evidence="3">
    <location>
        <begin position="128"/>
        <end position="142"/>
    </location>
</feature>
<evidence type="ECO:0000259" key="4">
    <source>
        <dbReference type="PROSITE" id="PS50941"/>
    </source>
</evidence>
<feature type="domain" description="Chitin-binding type-1" evidence="4">
    <location>
        <begin position="162"/>
        <end position="206"/>
    </location>
</feature>
<dbReference type="SMART" id="SM00270">
    <property type="entry name" value="ChtBD1"/>
    <property type="match status" value="3"/>
</dbReference>
<accession>A0AAD9IE17</accession>
<reference evidence="5" key="1">
    <citation type="journal article" date="2023" name="Mol. Plant Microbe Interact.">
        <title>Elucidating the Obligate Nature and Biological Capacity of an Invasive Fungal Corn Pathogen.</title>
        <authorList>
            <person name="MacCready J.S."/>
            <person name="Roggenkamp E.M."/>
            <person name="Gdanetz K."/>
            <person name="Chilvers M.I."/>
        </authorList>
    </citation>
    <scope>NUCLEOTIDE SEQUENCE</scope>
    <source>
        <strain evidence="5">PM02</strain>
    </source>
</reference>
<dbReference type="Gene3D" id="3.30.60.10">
    <property type="entry name" value="Endochitinase-like"/>
    <property type="match status" value="3"/>
</dbReference>
<dbReference type="Pfam" id="PF00187">
    <property type="entry name" value="Chitin_bind_1"/>
    <property type="match status" value="1"/>
</dbReference>
<dbReference type="GO" id="GO:0008061">
    <property type="term" value="F:chitin binding"/>
    <property type="evidence" value="ECO:0007669"/>
    <property type="project" value="UniProtKB-UniRule"/>
</dbReference>
<feature type="domain" description="Chitin-binding type-1" evidence="4">
    <location>
        <begin position="107"/>
        <end position="154"/>
    </location>
</feature>
<dbReference type="InterPro" id="IPR036861">
    <property type="entry name" value="Endochitinase-like_sf"/>
</dbReference>
<evidence type="ECO:0000313" key="6">
    <source>
        <dbReference type="Proteomes" id="UP001217918"/>
    </source>
</evidence>
<feature type="disulfide bond" evidence="3">
    <location>
        <begin position="246"/>
        <end position="260"/>
    </location>
</feature>
<dbReference type="PANTHER" id="PTHR47849:SF12">
    <property type="match status" value="1"/>
</dbReference>
<dbReference type="InterPro" id="IPR001002">
    <property type="entry name" value="Chitin-bd_1"/>
</dbReference>
<gene>
    <name evidence="5" type="ORF">P8C59_009143</name>
</gene>
<name>A0AAD9IE17_9PEZI</name>
<keyword evidence="6" id="KW-1185">Reference proteome</keyword>
<comment type="caution">
    <text evidence="3">Lacks conserved residue(s) required for the propagation of feature annotation.</text>
</comment>
<keyword evidence="1 3" id="KW-0147">Chitin-binding</keyword>